<comment type="similarity">
    <text evidence="2">Belongs to the TspO/BZRP family.</text>
</comment>
<feature type="transmembrane region" description="Helical" evidence="6">
    <location>
        <begin position="56"/>
        <end position="76"/>
    </location>
</feature>
<feature type="transmembrane region" description="Helical" evidence="6">
    <location>
        <begin position="114"/>
        <end position="134"/>
    </location>
</feature>
<evidence type="ECO:0000256" key="2">
    <source>
        <dbReference type="ARBA" id="ARBA00007524"/>
    </source>
</evidence>
<dbReference type="PIRSF" id="PIRSF005859">
    <property type="entry name" value="PBR"/>
    <property type="match status" value="1"/>
</dbReference>
<comment type="subcellular location">
    <subcellularLocation>
        <location evidence="1">Membrane</location>
        <topology evidence="1">Multi-pass membrane protein</topology>
    </subcellularLocation>
</comment>
<sequence length="182" mass="19888">MNVIASRSQLRASFFRWALFTVPLIVLLGFVAGQLGSPNTLWFQSLVKPDIFPPPAAFGIVWSILYVMIGIALALVCSSWGARGRGVAIGIFAVHFLFNLAWTPVFFGNQNIEGGLIVIAIVLLTLLAVIVAFWKVRKLAALLLLPYLAWVGFATLLNYEFLEANPDGGQSIPSNATQRIQL</sequence>
<feature type="transmembrane region" description="Helical" evidence="6">
    <location>
        <begin position="88"/>
        <end position="108"/>
    </location>
</feature>
<reference evidence="7 8" key="1">
    <citation type="submission" date="2023-06" db="EMBL/GenBank/DDBJ databases">
        <title>Altererythrobacter rubellus NBRC 112769 genome.</title>
        <authorList>
            <person name="Zhang K."/>
        </authorList>
    </citation>
    <scope>NUCLEOTIDE SEQUENCE [LARGE SCALE GENOMIC DNA]</scope>
    <source>
        <strain evidence="7 8">NBRC 112769</strain>
    </source>
</reference>
<keyword evidence="5 6" id="KW-0472">Membrane</keyword>
<evidence type="ECO:0000313" key="8">
    <source>
        <dbReference type="Proteomes" id="UP001231445"/>
    </source>
</evidence>
<proteinExistence type="inferred from homology"/>
<dbReference type="PANTHER" id="PTHR10057:SF0">
    <property type="entry name" value="TRANSLOCATOR PROTEIN"/>
    <property type="match status" value="1"/>
</dbReference>
<evidence type="ECO:0000256" key="5">
    <source>
        <dbReference type="ARBA" id="ARBA00023136"/>
    </source>
</evidence>
<protein>
    <submittedName>
        <fullName evidence="7">TspO/MBR family protein</fullName>
    </submittedName>
</protein>
<dbReference type="GO" id="GO:0033013">
    <property type="term" value="P:tetrapyrrole metabolic process"/>
    <property type="evidence" value="ECO:0007669"/>
    <property type="project" value="UniProtKB-ARBA"/>
</dbReference>
<evidence type="ECO:0000256" key="3">
    <source>
        <dbReference type="ARBA" id="ARBA00022692"/>
    </source>
</evidence>
<dbReference type="Proteomes" id="UP001231445">
    <property type="component" value="Chromosome"/>
</dbReference>
<dbReference type="CDD" id="cd15904">
    <property type="entry name" value="TSPO_MBR"/>
    <property type="match status" value="1"/>
</dbReference>
<keyword evidence="3 6" id="KW-0812">Transmembrane</keyword>
<feature type="transmembrane region" description="Helical" evidence="6">
    <location>
        <begin position="14"/>
        <end position="36"/>
    </location>
</feature>
<accession>A0A9Y2B9S0</accession>
<keyword evidence="4 6" id="KW-1133">Transmembrane helix</keyword>
<dbReference type="PANTHER" id="PTHR10057">
    <property type="entry name" value="PERIPHERAL-TYPE BENZODIAZEPINE RECEPTOR"/>
    <property type="match status" value="1"/>
</dbReference>
<dbReference type="Pfam" id="PF03073">
    <property type="entry name" value="TspO_MBR"/>
    <property type="match status" value="1"/>
</dbReference>
<dbReference type="EMBL" id="CP127221">
    <property type="protein sequence ID" value="WIW96663.1"/>
    <property type="molecule type" value="Genomic_DNA"/>
</dbReference>
<dbReference type="Gene3D" id="1.20.1260.100">
    <property type="entry name" value="TspO/MBR protein"/>
    <property type="match status" value="1"/>
</dbReference>
<evidence type="ECO:0000256" key="6">
    <source>
        <dbReference type="SAM" id="Phobius"/>
    </source>
</evidence>
<evidence type="ECO:0000313" key="7">
    <source>
        <dbReference type="EMBL" id="WIW96663.1"/>
    </source>
</evidence>
<evidence type="ECO:0000256" key="1">
    <source>
        <dbReference type="ARBA" id="ARBA00004141"/>
    </source>
</evidence>
<feature type="transmembrane region" description="Helical" evidence="6">
    <location>
        <begin position="141"/>
        <end position="159"/>
    </location>
</feature>
<dbReference type="GO" id="GO:0016020">
    <property type="term" value="C:membrane"/>
    <property type="evidence" value="ECO:0007669"/>
    <property type="project" value="UniProtKB-SubCell"/>
</dbReference>
<evidence type="ECO:0000256" key="4">
    <source>
        <dbReference type="ARBA" id="ARBA00022989"/>
    </source>
</evidence>
<dbReference type="FunFam" id="1.20.1260.100:FF:000001">
    <property type="entry name" value="translocator protein 2"/>
    <property type="match status" value="1"/>
</dbReference>
<dbReference type="KEGG" id="arue:QQX03_05440"/>
<organism evidence="7 8">
    <name type="scientific">Altererythrobacter rubellus</name>
    <dbReference type="NCBI Taxonomy" id="2173831"/>
    <lineage>
        <taxon>Bacteria</taxon>
        <taxon>Pseudomonadati</taxon>
        <taxon>Pseudomonadota</taxon>
        <taxon>Alphaproteobacteria</taxon>
        <taxon>Sphingomonadales</taxon>
        <taxon>Erythrobacteraceae</taxon>
        <taxon>Altererythrobacter</taxon>
    </lineage>
</organism>
<keyword evidence="8" id="KW-1185">Reference proteome</keyword>
<gene>
    <name evidence="7" type="ORF">QQX03_05440</name>
</gene>
<dbReference type="InterPro" id="IPR004307">
    <property type="entry name" value="TspO_MBR"/>
</dbReference>
<dbReference type="InterPro" id="IPR038330">
    <property type="entry name" value="TspO/MBR-related_sf"/>
</dbReference>
<dbReference type="AlphaFoldDB" id="A0A9Y2B9S0"/>
<name>A0A9Y2B9S0_9SPHN</name>